<comment type="caution">
    <text evidence="2">The sequence shown here is derived from an EMBL/GenBank/DDBJ whole genome shotgun (WGS) entry which is preliminary data.</text>
</comment>
<sequence length="73" mass="8172">MRVMCPEAQHNHSLPESHRPPPAQSSNLLTHYHCQLSNNDTYKGSFESSPASCYLAHAEIGSWILYCSQSLVI</sequence>
<dbReference type="InParanoid" id="A0A212FE25"/>
<name>A0A212FE25_DANPL</name>
<reference evidence="2 3" key="1">
    <citation type="journal article" date="2011" name="Cell">
        <title>The monarch butterfly genome yields insights into long-distance migration.</title>
        <authorList>
            <person name="Zhan S."/>
            <person name="Merlin C."/>
            <person name="Boore J.L."/>
            <person name="Reppert S.M."/>
        </authorList>
    </citation>
    <scope>NUCLEOTIDE SEQUENCE [LARGE SCALE GENOMIC DNA]</scope>
    <source>
        <strain evidence="2">F-2</strain>
    </source>
</reference>
<dbReference type="KEGG" id="dpl:KGM_213781"/>
<feature type="region of interest" description="Disordered" evidence="1">
    <location>
        <begin position="1"/>
        <end position="27"/>
    </location>
</feature>
<organism evidence="2 3">
    <name type="scientific">Danaus plexippus plexippus</name>
    <dbReference type="NCBI Taxonomy" id="278856"/>
    <lineage>
        <taxon>Eukaryota</taxon>
        <taxon>Metazoa</taxon>
        <taxon>Ecdysozoa</taxon>
        <taxon>Arthropoda</taxon>
        <taxon>Hexapoda</taxon>
        <taxon>Insecta</taxon>
        <taxon>Pterygota</taxon>
        <taxon>Neoptera</taxon>
        <taxon>Endopterygota</taxon>
        <taxon>Lepidoptera</taxon>
        <taxon>Glossata</taxon>
        <taxon>Ditrysia</taxon>
        <taxon>Papilionoidea</taxon>
        <taxon>Nymphalidae</taxon>
        <taxon>Danainae</taxon>
        <taxon>Danaini</taxon>
        <taxon>Danaina</taxon>
        <taxon>Danaus</taxon>
        <taxon>Danaus</taxon>
    </lineage>
</organism>
<dbReference type="AlphaFoldDB" id="A0A212FE25"/>
<dbReference type="EMBL" id="AGBW02008992">
    <property type="protein sequence ID" value="OWR51958.1"/>
    <property type="molecule type" value="Genomic_DNA"/>
</dbReference>
<dbReference type="Proteomes" id="UP000007151">
    <property type="component" value="Unassembled WGS sequence"/>
</dbReference>
<evidence type="ECO:0000256" key="1">
    <source>
        <dbReference type="SAM" id="MobiDB-lite"/>
    </source>
</evidence>
<feature type="compositionally biased region" description="Basic and acidic residues" evidence="1">
    <location>
        <begin position="9"/>
        <end position="19"/>
    </location>
</feature>
<evidence type="ECO:0000313" key="3">
    <source>
        <dbReference type="Proteomes" id="UP000007151"/>
    </source>
</evidence>
<protein>
    <submittedName>
        <fullName evidence="2">Uncharacterized protein</fullName>
    </submittedName>
</protein>
<proteinExistence type="predicted"/>
<accession>A0A212FE25</accession>
<evidence type="ECO:0000313" key="2">
    <source>
        <dbReference type="EMBL" id="OWR51958.1"/>
    </source>
</evidence>
<keyword evidence="3" id="KW-1185">Reference proteome</keyword>
<gene>
    <name evidence="2" type="ORF">KGM_213781</name>
</gene>